<reference evidence="4 5" key="1">
    <citation type="submission" date="2019-02" db="EMBL/GenBank/DDBJ databases">
        <title>Deep-cultivation of Planctomycetes and their phenomic and genomic characterization uncovers novel biology.</title>
        <authorList>
            <person name="Wiegand S."/>
            <person name="Jogler M."/>
            <person name="Boedeker C."/>
            <person name="Pinto D."/>
            <person name="Vollmers J."/>
            <person name="Rivas-Marin E."/>
            <person name="Kohn T."/>
            <person name="Peeters S.H."/>
            <person name="Heuer A."/>
            <person name="Rast P."/>
            <person name="Oberbeckmann S."/>
            <person name="Bunk B."/>
            <person name="Jeske O."/>
            <person name="Meyerdierks A."/>
            <person name="Storesund J.E."/>
            <person name="Kallscheuer N."/>
            <person name="Luecker S."/>
            <person name="Lage O.M."/>
            <person name="Pohl T."/>
            <person name="Merkel B.J."/>
            <person name="Hornburger P."/>
            <person name="Mueller R.-W."/>
            <person name="Bruemmer F."/>
            <person name="Labrenz M."/>
            <person name="Spormann A.M."/>
            <person name="Op den Camp H."/>
            <person name="Overmann J."/>
            <person name="Amann R."/>
            <person name="Jetten M.S.M."/>
            <person name="Mascher T."/>
            <person name="Medema M.H."/>
            <person name="Devos D.P."/>
            <person name="Kaster A.-K."/>
            <person name="Ovreas L."/>
            <person name="Rohde M."/>
            <person name="Galperin M.Y."/>
            <person name="Jogler C."/>
        </authorList>
    </citation>
    <scope>NUCLEOTIDE SEQUENCE [LARGE SCALE GENOMIC DNA]</scope>
    <source>
        <strain evidence="4 5">EC9</strain>
    </source>
</reference>
<dbReference type="EMBL" id="CP036261">
    <property type="protein sequence ID" value="QDS86596.1"/>
    <property type="molecule type" value="Genomic_DNA"/>
</dbReference>
<dbReference type="InterPro" id="IPR011990">
    <property type="entry name" value="TPR-like_helical_dom_sf"/>
</dbReference>
<gene>
    <name evidence="4" type="primary">resA_2</name>
    <name evidence="4" type="ORF">EC9_07670</name>
</gene>
<dbReference type="AlphaFoldDB" id="A0A517LVE6"/>
<dbReference type="SUPFAM" id="SSF52833">
    <property type="entry name" value="Thioredoxin-like"/>
    <property type="match status" value="1"/>
</dbReference>
<dbReference type="PANTHER" id="PTHR42852:SF13">
    <property type="entry name" value="PROTEIN DIPZ"/>
    <property type="match status" value="1"/>
</dbReference>
<feature type="signal peptide" evidence="2">
    <location>
        <begin position="1"/>
        <end position="25"/>
    </location>
</feature>
<sequence precursor="true">MFKRCVERTAASLIGLCFFAGSSVAADPSAKDALSDAISPVQKDVDYSRVKADEIADCRVQSTKEPGWAGWYVLSPAGDKLRRFADTNNDKQIDLWCYYLGGVEVYRDIDSDFNGKADQYRWLGTAGSRWGIDADEDGSVDSWKAISAEEATQELVRAIAAKDSQRFERLLLSSAELSQLELPKELSGRLGRKLGDAKSGFQAFAKKQTSIGSEAKWQHFIASQPGAVTSVVSNDADQDLLVYENVVAMYEAGAAGKGGQLYVGTLVRVGNAWRVIDVPQLLDNNEGVAHGAGFFFSAPGTVPSLPAENSPANESMQKLVAQMESIEEKLRGATSAAAKAGLHEEQAKVLESLISSARDANESAMWVRQMTETISAAIHGGEYAEGLGRLDRLRRSIPVSNKDLAAFVTFEYINADYGLKLQKPEADFAKIQEEKIKALTDFVAEYPTADESAKAMMDLALSKEFENEDKAALAWYGKVIANFASSPEAQKAQGAIRRLDAIGNTLPLKGTTIDGRAFDLSRYRGRPVVIHYWATWCETCKQDMKLYRKLQAQYASENVEFIGINVDTVKTSAQDYLRENASVVNWPQLFDEGGLESSPLANILGVQTLPTTIVIDKQGKIAKTNVIATELEDEIKSIVR</sequence>
<dbReference type="OrthoDB" id="252709at2"/>
<evidence type="ECO:0000313" key="4">
    <source>
        <dbReference type="EMBL" id="QDS86596.1"/>
    </source>
</evidence>
<dbReference type="InterPro" id="IPR000866">
    <property type="entry name" value="AhpC/TSA"/>
</dbReference>
<dbReference type="InterPro" id="IPR013766">
    <property type="entry name" value="Thioredoxin_domain"/>
</dbReference>
<keyword evidence="1" id="KW-0676">Redox-active center</keyword>
<evidence type="ECO:0000256" key="2">
    <source>
        <dbReference type="SAM" id="SignalP"/>
    </source>
</evidence>
<name>A0A517LVE6_9BACT</name>
<keyword evidence="5" id="KW-1185">Reference proteome</keyword>
<dbReference type="InterPro" id="IPR036249">
    <property type="entry name" value="Thioredoxin-like_sf"/>
</dbReference>
<dbReference type="GO" id="GO:0016209">
    <property type="term" value="F:antioxidant activity"/>
    <property type="evidence" value="ECO:0007669"/>
    <property type="project" value="InterPro"/>
</dbReference>
<accession>A0A517LVE6</accession>
<feature type="domain" description="Thioredoxin" evidence="3">
    <location>
        <begin position="499"/>
        <end position="640"/>
    </location>
</feature>
<dbReference type="PANTHER" id="PTHR42852">
    <property type="entry name" value="THIOL:DISULFIDE INTERCHANGE PROTEIN DSBE"/>
    <property type="match status" value="1"/>
</dbReference>
<dbReference type="CDD" id="cd02966">
    <property type="entry name" value="TlpA_like_family"/>
    <property type="match status" value="1"/>
</dbReference>
<organism evidence="4 5">
    <name type="scientific">Rosistilla ulvae</name>
    <dbReference type="NCBI Taxonomy" id="1930277"/>
    <lineage>
        <taxon>Bacteria</taxon>
        <taxon>Pseudomonadati</taxon>
        <taxon>Planctomycetota</taxon>
        <taxon>Planctomycetia</taxon>
        <taxon>Pirellulales</taxon>
        <taxon>Pirellulaceae</taxon>
        <taxon>Rosistilla</taxon>
    </lineage>
</organism>
<dbReference type="GO" id="GO:0016491">
    <property type="term" value="F:oxidoreductase activity"/>
    <property type="evidence" value="ECO:0007669"/>
    <property type="project" value="InterPro"/>
</dbReference>
<dbReference type="KEGG" id="ruv:EC9_07670"/>
<dbReference type="PROSITE" id="PS51352">
    <property type="entry name" value="THIOREDOXIN_2"/>
    <property type="match status" value="1"/>
</dbReference>
<protein>
    <submittedName>
        <fullName evidence="4">Thiol-disulfide oxidoreductase ResA</fullName>
    </submittedName>
</protein>
<keyword evidence="2" id="KW-0732">Signal</keyword>
<dbReference type="RefSeq" id="WP_145342443.1">
    <property type="nucleotide sequence ID" value="NZ_CP036261.1"/>
</dbReference>
<dbReference type="Gene3D" id="3.40.30.10">
    <property type="entry name" value="Glutaredoxin"/>
    <property type="match status" value="1"/>
</dbReference>
<evidence type="ECO:0000259" key="3">
    <source>
        <dbReference type="PROSITE" id="PS51352"/>
    </source>
</evidence>
<evidence type="ECO:0000256" key="1">
    <source>
        <dbReference type="ARBA" id="ARBA00023284"/>
    </source>
</evidence>
<dbReference type="Pfam" id="PF00578">
    <property type="entry name" value="AhpC-TSA"/>
    <property type="match status" value="1"/>
</dbReference>
<dbReference type="InterPro" id="IPR050553">
    <property type="entry name" value="Thioredoxin_ResA/DsbE_sf"/>
</dbReference>
<dbReference type="PROSITE" id="PS00194">
    <property type="entry name" value="THIOREDOXIN_1"/>
    <property type="match status" value="1"/>
</dbReference>
<dbReference type="InterPro" id="IPR017937">
    <property type="entry name" value="Thioredoxin_CS"/>
</dbReference>
<dbReference type="Gene3D" id="1.25.40.10">
    <property type="entry name" value="Tetratricopeptide repeat domain"/>
    <property type="match status" value="1"/>
</dbReference>
<dbReference type="Proteomes" id="UP000319557">
    <property type="component" value="Chromosome"/>
</dbReference>
<proteinExistence type="predicted"/>
<dbReference type="GO" id="GO:0006950">
    <property type="term" value="P:response to stress"/>
    <property type="evidence" value="ECO:0007669"/>
    <property type="project" value="UniProtKB-ARBA"/>
</dbReference>
<evidence type="ECO:0000313" key="5">
    <source>
        <dbReference type="Proteomes" id="UP000319557"/>
    </source>
</evidence>
<feature type="chain" id="PRO_5022100576" evidence="2">
    <location>
        <begin position="26"/>
        <end position="640"/>
    </location>
</feature>